<dbReference type="STRING" id="1841861.GCA_900157365_04146"/>
<evidence type="ECO:0000313" key="1">
    <source>
        <dbReference type="EMBL" id="SPM43601.1"/>
    </source>
</evidence>
<accession>A0A2U3PIM5</accession>
<dbReference type="RefSeq" id="WP_165691625.1">
    <property type="nucleotide sequence ID" value="NZ_FUEZ01000004.1"/>
</dbReference>
<dbReference type="Proteomes" id="UP000240424">
    <property type="component" value="Unassembled WGS sequence"/>
</dbReference>
<organism evidence="1 2">
    <name type="scientific">Mycobacterium numidiamassiliense</name>
    <dbReference type="NCBI Taxonomy" id="1841861"/>
    <lineage>
        <taxon>Bacteria</taxon>
        <taxon>Bacillati</taxon>
        <taxon>Actinomycetota</taxon>
        <taxon>Actinomycetes</taxon>
        <taxon>Mycobacteriales</taxon>
        <taxon>Mycobacteriaceae</taxon>
        <taxon>Mycobacterium</taxon>
    </lineage>
</organism>
<dbReference type="AlphaFoldDB" id="A0A2U3PIM5"/>
<protein>
    <submittedName>
        <fullName evidence="1">Mycobacterium numidiamassiliense ORFan</fullName>
    </submittedName>
</protein>
<sequence>MTTPHDWLGAQYDYIPPADLVSQSPTASAYQVGDGPLSTAAVPEYIVTGGRFQKGV</sequence>
<evidence type="ECO:0000313" key="2">
    <source>
        <dbReference type="Proteomes" id="UP000240424"/>
    </source>
</evidence>
<gene>
    <name evidence="1" type="ORF">MNAB215_5827</name>
</gene>
<proteinExistence type="predicted"/>
<keyword evidence="2" id="KW-1185">Reference proteome</keyword>
<name>A0A2U3PIM5_9MYCO</name>
<dbReference type="EMBL" id="FUEZ01000004">
    <property type="protein sequence ID" value="SPM43601.1"/>
    <property type="molecule type" value="Genomic_DNA"/>
</dbReference>
<reference evidence="1 2" key="1">
    <citation type="submission" date="2017-01" db="EMBL/GenBank/DDBJ databases">
        <authorList>
            <consortium name="Urmite Genomes"/>
        </authorList>
    </citation>
    <scope>NUCLEOTIDE SEQUENCE [LARGE SCALE GENOMIC DNA]</scope>
    <source>
        <strain evidence="1 2">AB215</strain>
    </source>
</reference>